<accession>A0ABU6WS21</accession>
<evidence type="ECO:0000313" key="2">
    <source>
        <dbReference type="EMBL" id="MED6188685.1"/>
    </source>
</evidence>
<keyword evidence="3" id="KW-1185">Reference proteome</keyword>
<evidence type="ECO:0000256" key="1">
    <source>
        <dbReference type="SAM" id="SignalP"/>
    </source>
</evidence>
<comment type="caution">
    <text evidence="2">The sequence shown here is derived from an EMBL/GenBank/DDBJ whole genome shotgun (WGS) entry which is preliminary data.</text>
</comment>
<feature type="signal peptide" evidence="1">
    <location>
        <begin position="1"/>
        <end position="34"/>
    </location>
</feature>
<sequence>MTRRRGKVKPEGRVGLPRVVLLAHLLGFWRFIRTENPWVGDSHSVYFRLFRYRLEFRKLAKHPPGVFGLASPQIESFVVFCRRISEVYPEYVIGFRALCNGPGLRRFEICPIHLHSSSFTLKKKKLIAKEKLDGLGGELVAHWRQR</sequence>
<evidence type="ECO:0000313" key="3">
    <source>
        <dbReference type="Proteomes" id="UP001341840"/>
    </source>
</evidence>
<organism evidence="2 3">
    <name type="scientific">Stylosanthes scabra</name>
    <dbReference type="NCBI Taxonomy" id="79078"/>
    <lineage>
        <taxon>Eukaryota</taxon>
        <taxon>Viridiplantae</taxon>
        <taxon>Streptophyta</taxon>
        <taxon>Embryophyta</taxon>
        <taxon>Tracheophyta</taxon>
        <taxon>Spermatophyta</taxon>
        <taxon>Magnoliopsida</taxon>
        <taxon>eudicotyledons</taxon>
        <taxon>Gunneridae</taxon>
        <taxon>Pentapetalae</taxon>
        <taxon>rosids</taxon>
        <taxon>fabids</taxon>
        <taxon>Fabales</taxon>
        <taxon>Fabaceae</taxon>
        <taxon>Papilionoideae</taxon>
        <taxon>50 kb inversion clade</taxon>
        <taxon>dalbergioids sensu lato</taxon>
        <taxon>Dalbergieae</taxon>
        <taxon>Pterocarpus clade</taxon>
        <taxon>Stylosanthes</taxon>
    </lineage>
</organism>
<reference evidence="2 3" key="1">
    <citation type="journal article" date="2023" name="Plants (Basel)">
        <title>Bridging the Gap: Combining Genomics and Transcriptomics Approaches to Understand Stylosanthes scabra, an Orphan Legume from the Brazilian Caatinga.</title>
        <authorList>
            <person name="Ferreira-Neto J.R.C."/>
            <person name="da Silva M.D."/>
            <person name="Binneck E."/>
            <person name="de Melo N.F."/>
            <person name="da Silva R.H."/>
            <person name="de Melo A.L.T.M."/>
            <person name="Pandolfi V."/>
            <person name="Bustamante F.O."/>
            <person name="Brasileiro-Vidal A.C."/>
            <person name="Benko-Iseppon A.M."/>
        </authorList>
    </citation>
    <scope>NUCLEOTIDE SEQUENCE [LARGE SCALE GENOMIC DNA]</scope>
    <source>
        <tissue evidence="2">Leaves</tissue>
    </source>
</reference>
<dbReference type="Proteomes" id="UP001341840">
    <property type="component" value="Unassembled WGS sequence"/>
</dbReference>
<protein>
    <submittedName>
        <fullName evidence="2">Uncharacterized protein</fullName>
    </submittedName>
</protein>
<proteinExistence type="predicted"/>
<feature type="chain" id="PRO_5047102474" evidence="1">
    <location>
        <begin position="35"/>
        <end position="146"/>
    </location>
</feature>
<gene>
    <name evidence="2" type="ORF">PIB30_088186</name>
</gene>
<keyword evidence="1" id="KW-0732">Signal</keyword>
<dbReference type="EMBL" id="JASCZI010182830">
    <property type="protein sequence ID" value="MED6188685.1"/>
    <property type="molecule type" value="Genomic_DNA"/>
</dbReference>
<name>A0ABU6WS21_9FABA</name>